<keyword evidence="7 10" id="KW-1133">Transmembrane helix</keyword>
<dbReference type="PANTHER" id="PTHR43823">
    <property type="entry name" value="SPORULATION PROTEIN YKVU"/>
    <property type="match status" value="1"/>
</dbReference>
<organism evidence="11 12">
    <name type="scientific">Faecalicatena fissicatena</name>
    <dbReference type="NCBI Taxonomy" id="290055"/>
    <lineage>
        <taxon>Bacteria</taxon>
        <taxon>Bacillati</taxon>
        <taxon>Bacillota</taxon>
        <taxon>Clostridia</taxon>
        <taxon>Lachnospirales</taxon>
        <taxon>Lachnospiraceae</taxon>
        <taxon>Faecalicatena</taxon>
    </lineage>
</organism>
<dbReference type="InterPro" id="IPR048279">
    <property type="entry name" value="MdtK-like"/>
</dbReference>
<keyword evidence="6 10" id="KW-0812">Transmembrane</keyword>
<evidence type="ECO:0000256" key="7">
    <source>
        <dbReference type="ARBA" id="ARBA00022989"/>
    </source>
</evidence>
<name>A0ABS2EBH2_9FIRM</name>
<evidence type="ECO:0000256" key="3">
    <source>
        <dbReference type="ARBA" id="ARBA00022106"/>
    </source>
</evidence>
<evidence type="ECO:0000256" key="1">
    <source>
        <dbReference type="ARBA" id="ARBA00004651"/>
    </source>
</evidence>
<evidence type="ECO:0000313" key="12">
    <source>
        <dbReference type="Proteomes" id="UP000716906"/>
    </source>
</evidence>
<reference evidence="11 12" key="1">
    <citation type="journal article" date="2021" name="Sci. Rep.">
        <title>The distribution of antibiotic resistance genes in chicken gut microbiota commensals.</title>
        <authorList>
            <person name="Juricova H."/>
            <person name="Matiasovicova J."/>
            <person name="Kubasova T."/>
            <person name="Cejkova D."/>
            <person name="Rychlik I."/>
        </authorList>
    </citation>
    <scope>NUCLEOTIDE SEQUENCE [LARGE SCALE GENOMIC DNA]</scope>
    <source>
        <strain evidence="11 12">An773</strain>
    </source>
</reference>
<dbReference type="CDD" id="cd13143">
    <property type="entry name" value="MATE_MepA_like"/>
    <property type="match status" value="1"/>
</dbReference>
<dbReference type="PANTHER" id="PTHR43823:SF3">
    <property type="entry name" value="MULTIDRUG EXPORT PROTEIN MEPA"/>
    <property type="match status" value="1"/>
</dbReference>
<feature type="transmembrane region" description="Helical" evidence="10">
    <location>
        <begin position="188"/>
        <end position="209"/>
    </location>
</feature>
<proteinExistence type="inferred from homology"/>
<comment type="similarity">
    <text evidence="2">Belongs to the multi antimicrobial extrusion (MATE) (TC 2.A.66.1) family. MepA subfamily.</text>
</comment>
<feature type="transmembrane region" description="Helical" evidence="10">
    <location>
        <begin position="274"/>
        <end position="298"/>
    </location>
</feature>
<gene>
    <name evidence="11" type="ORF">H7U36_12945</name>
</gene>
<comment type="subcellular location">
    <subcellularLocation>
        <location evidence="1">Cell membrane</location>
        <topology evidence="1">Multi-pass membrane protein</topology>
    </subcellularLocation>
</comment>
<comment type="caution">
    <text evidence="11">The sequence shown here is derived from an EMBL/GenBank/DDBJ whole genome shotgun (WGS) entry which is preliminary data.</text>
</comment>
<protein>
    <recommendedName>
        <fullName evidence="3">Multidrug export protein MepA</fullName>
    </recommendedName>
</protein>
<keyword evidence="12" id="KW-1185">Reference proteome</keyword>
<evidence type="ECO:0000256" key="8">
    <source>
        <dbReference type="ARBA" id="ARBA00023136"/>
    </source>
</evidence>
<keyword evidence="9" id="KW-0046">Antibiotic resistance</keyword>
<feature type="transmembrane region" description="Helical" evidence="10">
    <location>
        <begin position="155"/>
        <end position="176"/>
    </location>
</feature>
<evidence type="ECO:0000256" key="4">
    <source>
        <dbReference type="ARBA" id="ARBA00022448"/>
    </source>
</evidence>
<feature type="transmembrane region" description="Helical" evidence="10">
    <location>
        <begin position="341"/>
        <end position="362"/>
    </location>
</feature>
<evidence type="ECO:0000256" key="9">
    <source>
        <dbReference type="ARBA" id="ARBA00023251"/>
    </source>
</evidence>
<feature type="transmembrane region" description="Helical" evidence="10">
    <location>
        <begin position="75"/>
        <end position="101"/>
    </location>
</feature>
<dbReference type="EMBL" id="JACLYY010000014">
    <property type="protein sequence ID" value="MBM6738993.1"/>
    <property type="molecule type" value="Genomic_DNA"/>
</dbReference>
<dbReference type="InterPro" id="IPR045070">
    <property type="entry name" value="MATE_MepA-like"/>
</dbReference>
<feature type="transmembrane region" description="Helical" evidence="10">
    <location>
        <begin position="34"/>
        <end position="55"/>
    </location>
</feature>
<evidence type="ECO:0000256" key="5">
    <source>
        <dbReference type="ARBA" id="ARBA00022475"/>
    </source>
</evidence>
<dbReference type="RefSeq" id="WP_138303971.1">
    <property type="nucleotide sequence ID" value="NZ_JACLYY010000014.1"/>
</dbReference>
<keyword evidence="8 10" id="KW-0472">Membrane</keyword>
<evidence type="ECO:0000256" key="10">
    <source>
        <dbReference type="SAM" id="Phobius"/>
    </source>
</evidence>
<keyword evidence="4" id="KW-0813">Transport</keyword>
<evidence type="ECO:0000256" key="2">
    <source>
        <dbReference type="ARBA" id="ARBA00008417"/>
    </source>
</evidence>
<feature type="transmembrane region" description="Helical" evidence="10">
    <location>
        <begin position="215"/>
        <end position="235"/>
    </location>
</feature>
<feature type="transmembrane region" description="Helical" evidence="10">
    <location>
        <begin position="113"/>
        <end position="135"/>
    </location>
</feature>
<dbReference type="Proteomes" id="UP000716906">
    <property type="component" value="Unassembled WGS sequence"/>
</dbReference>
<feature type="transmembrane region" description="Helical" evidence="10">
    <location>
        <begin position="407"/>
        <end position="429"/>
    </location>
</feature>
<dbReference type="PIRSF" id="PIRSF006603">
    <property type="entry name" value="DinF"/>
    <property type="match status" value="1"/>
</dbReference>
<dbReference type="InterPro" id="IPR002528">
    <property type="entry name" value="MATE_fam"/>
</dbReference>
<feature type="transmembrane region" description="Helical" evidence="10">
    <location>
        <begin position="382"/>
        <end position="400"/>
    </location>
</feature>
<dbReference type="Pfam" id="PF01554">
    <property type="entry name" value="MatE"/>
    <property type="match status" value="2"/>
</dbReference>
<evidence type="ECO:0000313" key="11">
    <source>
        <dbReference type="EMBL" id="MBM6738993.1"/>
    </source>
</evidence>
<accession>A0ABS2EBH2</accession>
<evidence type="ECO:0000256" key="6">
    <source>
        <dbReference type="ARBA" id="ARBA00022692"/>
    </source>
</evidence>
<feature type="transmembrane region" description="Helical" evidence="10">
    <location>
        <begin position="435"/>
        <end position="454"/>
    </location>
</feature>
<keyword evidence="5" id="KW-1003">Cell membrane</keyword>
<dbReference type="InterPro" id="IPR051327">
    <property type="entry name" value="MATE_MepA_subfamily"/>
</dbReference>
<sequence>MKTDTHTTLKTDTHTAGVQDSHNRMFDGMSPTRLFFRCAIPNMISMAVVSLYTIADGIFVGYYIGAEALAAINLVMPLIMMSFAFSDMVAVGSSVQIAIWLGKKDGKMAGRIFSTACLLILISALIMGTLAWLFSYPLVQLLGATGEVADLAVKYMRVYAAFSVLIMHFFAVDNYLRICGRVHYSMAMNVGMSLANIVLDWLFIGVFGWGIEAAALASCLSLMCGNIICFLPFFAGKLPLCFTREWVGLRLVGNIVANGSSEFFNNISGSVCMIIFNAALLSVGGYMAVAAFSIIMYVDSVVKALLFGMGDALQPAISYNYGAGSPARIWAIERRVQAAGLLLALLVLTFMQIGGEALIGLFAKGDGELLSMSVRGMRIFSLSYLFTWCAILSGSFFTALNRPVFSLVTAAGQTLLFPVLFLCVLPRLLGLDGIWLSPVLAGAASFLMCILFLLDTSRRLSSGQRQRA</sequence>